<protein>
    <recommendedName>
        <fullName evidence="6">GRF-type domain-containing protein</fullName>
    </recommendedName>
</protein>
<feature type="compositionally biased region" description="Gly residues" evidence="5">
    <location>
        <begin position="36"/>
        <end position="46"/>
    </location>
</feature>
<dbReference type="OMA" id="WFWTCAQ"/>
<proteinExistence type="predicted"/>
<dbReference type="EMBL" id="KB456260">
    <property type="protein sequence ID" value="EMF16629.1"/>
    <property type="molecule type" value="Genomic_DNA"/>
</dbReference>
<dbReference type="Proteomes" id="UP000016931">
    <property type="component" value="Unassembled WGS sequence"/>
</dbReference>
<dbReference type="GeneID" id="27900432"/>
<evidence type="ECO:0000259" key="6">
    <source>
        <dbReference type="PROSITE" id="PS51999"/>
    </source>
</evidence>
<dbReference type="eggNOG" id="ENOG502SYR7">
    <property type="taxonomic scope" value="Eukaryota"/>
</dbReference>
<feature type="compositionally biased region" description="Low complexity" evidence="5">
    <location>
        <begin position="1"/>
        <end position="25"/>
    </location>
</feature>
<feature type="compositionally biased region" description="Polar residues" evidence="5">
    <location>
        <begin position="218"/>
        <end position="229"/>
    </location>
</feature>
<feature type="region of interest" description="Disordered" evidence="5">
    <location>
        <begin position="256"/>
        <end position="336"/>
    </location>
</feature>
<dbReference type="Pfam" id="PF06839">
    <property type="entry name" value="Zn_ribbon_GRF"/>
    <property type="match status" value="1"/>
</dbReference>
<feature type="region of interest" description="Disordered" evidence="5">
    <location>
        <begin position="1"/>
        <end position="48"/>
    </location>
</feature>
<feature type="compositionally biased region" description="Acidic residues" evidence="5">
    <location>
        <begin position="173"/>
        <end position="182"/>
    </location>
</feature>
<organism evidence="7 8">
    <name type="scientific">Sphaerulina musiva (strain SO2202)</name>
    <name type="common">Poplar stem canker fungus</name>
    <name type="synonym">Septoria musiva</name>
    <dbReference type="NCBI Taxonomy" id="692275"/>
    <lineage>
        <taxon>Eukaryota</taxon>
        <taxon>Fungi</taxon>
        <taxon>Dikarya</taxon>
        <taxon>Ascomycota</taxon>
        <taxon>Pezizomycotina</taxon>
        <taxon>Dothideomycetes</taxon>
        <taxon>Dothideomycetidae</taxon>
        <taxon>Mycosphaerellales</taxon>
        <taxon>Mycosphaerellaceae</taxon>
        <taxon>Sphaerulina</taxon>
    </lineage>
</organism>
<evidence type="ECO:0000256" key="5">
    <source>
        <dbReference type="SAM" id="MobiDB-lite"/>
    </source>
</evidence>
<accession>N1QMG9</accession>
<feature type="region of interest" description="Disordered" evidence="5">
    <location>
        <begin position="405"/>
        <end position="454"/>
    </location>
</feature>
<dbReference type="InterPro" id="IPR010666">
    <property type="entry name" value="Znf_GRF"/>
</dbReference>
<name>N1QMG9_SPHMS</name>
<feature type="compositionally biased region" description="Pro residues" evidence="5">
    <location>
        <begin position="317"/>
        <end position="327"/>
    </location>
</feature>
<feature type="compositionally biased region" description="Basic and acidic residues" evidence="5">
    <location>
        <begin position="433"/>
        <end position="442"/>
    </location>
</feature>
<evidence type="ECO:0000313" key="7">
    <source>
        <dbReference type="EMBL" id="EMF16629.1"/>
    </source>
</evidence>
<gene>
    <name evidence="7" type="ORF">SEPMUDRAFT_145837</name>
</gene>
<evidence type="ECO:0000256" key="4">
    <source>
        <dbReference type="PROSITE-ProRule" id="PRU01343"/>
    </source>
</evidence>
<keyword evidence="2 4" id="KW-0863">Zinc-finger</keyword>
<feature type="compositionally biased region" description="Acidic residues" evidence="5">
    <location>
        <begin position="443"/>
        <end position="454"/>
    </location>
</feature>
<feature type="compositionally biased region" description="Low complexity" evidence="5">
    <location>
        <begin position="282"/>
        <end position="302"/>
    </location>
</feature>
<feature type="compositionally biased region" description="Basic and acidic residues" evidence="5">
    <location>
        <begin position="405"/>
        <end position="417"/>
    </location>
</feature>
<dbReference type="RefSeq" id="XP_016764750.1">
    <property type="nucleotide sequence ID" value="XM_016903295.1"/>
</dbReference>
<feature type="region of interest" description="Disordered" evidence="5">
    <location>
        <begin position="115"/>
        <end position="182"/>
    </location>
</feature>
<evidence type="ECO:0000256" key="2">
    <source>
        <dbReference type="ARBA" id="ARBA00022771"/>
    </source>
</evidence>
<dbReference type="AlphaFoldDB" id="N1QMG9"/>
<dbReference type="OrthoDB" id="430051at2759"/>
<dbReference type="PROSITE" id="PS51999">
    <property type="entry name" value="ZF_GRF"/>
    <property type="match status" value="1"/>
</dbReference>
<keyword evidence="8" id="KW-1185">Reference proteome</keyword>
<evidence type="ECO:0000256" key="3">
    <source>
        <dbReference type="ARBA" id="ARBA00022833"/>
    </source>
</evidence>
<feature type="domain" description="GRF-type" evidence="6">
    <location>
        <begin position="60"/>
        <end position="102"/>
    </location>
</feature>
<keyword evidence="3" id="KW-0862">Zinc</keyword>
<dbReference type="HOGENOM" id="CLU_037645_1_0_1"/>
<sequence>MQQPQSSSRYRSNYRGGARASASRGQGRGRGDSKGRGGGGGGGPGRTGRLKGLFDRIWYCDCTPRLPAERFCVKKESPNKGRYFYTCQQTDECGFFLWAEEAQVREASCVLSNAGKETPRNDEAQEGWSAGRPSRSVRFASPTLSPTPAARTVGLQHAAGVKRSSHDAGFVEDGNDDDYDDESWTLTSKEEEELARVADESIFQTPQKPRTTMGVYATPSSEHQSGKQTRSPRRLPWLEDPATPVSLKKSIGDYFATSPSKHKPAAAAAAAEEENPPPPTHVAPTSAAASAASAAAEETTTTTPPPRPKQKQVLPEIPEPPSSPSPPTRFKDSLATSTENTLTQDVFGVLRSIPLPLSVKGRLRAILTKHDLRTEGVKMGRDISRAVIKTKEARIVELEERIRILERKEEKEERGGGDSDGGSLRESSTMLQQRKEEEKGRVDDDDGEETDMEL</sequence>
<evidence type="ECO:0000313" key="8">
    <source>
        <dbReference type="Proteomes" id="UP000016931"/>
    </source>
</evidence>
<feature type="region of interest" description="Disordered" evidence="5">
    <location>
        <begin position="202"/>
        <end position="244"/>
    </location>
</feature>
<reference evidence="7 8" key="1">
    <citation type="journal article" date="2012" name="PLoS Pathog.">
        <title>Diverse lifestyles and strategies of plant pathogenesis encoded in the genomes of eighteen Dothideomycetes fungi.</title>
        <authorList>
            <person name="Ohm R.A."/>
            <person name="Feau N."/>
            <person name="Henrissat B."/>
            <person name="Schoch C.L."/>
            <person name="Horwitz B.A."/>
            <person name="Barry K.W."/>
            <person name="Condon B.J."/>
            <person name="Copeland A.C."/>
            <person name="Dhillon B."/>
            <person name="Glaser F."/>
            <person name="Hesse C.N."/>
            <person name="Kosti I."/>
            <person name="LaButti K."/>
            <person name="Lindquist E.A."/>
            <person name="Lucas S."/>
            <person name="Salamov A.A."/>
            <person name="Bradshaw R.E."/>
            <person name="Ciuffetti L."/>
            <person name="Hamelin R.C."/>
            <person name="Kema G.H.J."/>
            <person name="Lawrence C."/>
            <person name="Scott J.A."/>
            <person name="Spatafora J.W."/>
            <person name="Turgeon B.G."/>
            <person name="de Wit P.J.G.M."/>
            <person name="Zhong S."/>
            <person name="Goodwin S.B."/>
            <person name="Grigoriev I.V."/>
        </authorList>
    </citation>
    <scope>NUCLEOTIDE SEQUENCE [LARGE SCALE GENOMIC DNA]</scope>
    <source>
        <strain evidence="7 8">SO2202</strain>
    </source>
</reference>
<keyword evidence="1" id="KW-0479">Metal-binding</keyword>
<dbReference type="GO" id="GO:0008270">
    <property type="term" value="F:zinc ion binding"/>
    <property type="evidence" value="ECO:0007669"/>
    <property type="project" value="UniProtKB-KW"/>
</dbReference>
<evidence type="ECO:0000256" key="1">
    <source>
        <dbReference type="ARBA" id="ARBA00022723"/>
    </source>
</evidence>